<dbReference type="PANTHER" id="PTHR39323:SF1">
    <property type="entry name" value="BLR1149 PROTEIN"/>
    <property type="match status" value="1"/>
</dbReference>
<dbReference type="InterPro" id="IPR004843">
    <property type="entry name" value="Calcineurin-like_PHP"/>
</dbReference>
<organism evidence="2 3">
    <name type="scientific">Halosegnis marinus</name>
    <dbReference type="NCBI Taxonomy" id="3034023"/>
    <lineage>
        <taxon>Archaea</taxon>
        <taxon>Methanobacteriati</taxon>
        <taxon>Methanobacteriota</taxon>
        <taxon>Stenosarchaea group</taxon>
        <taxon>Halobacteria</taxon>
        <taxon>Halobacteriales</taxon>
        <taxon>Natronomonadaceae</taxon>
        <taxon>Halosegnis</taxon>
    </lineage>
</organism>
<dbReference type="EMBL" id="JBHTAP010000001">
    <property type="protein sequence ID" value="MFC7235880.1"/>
    <property type="molecule type" value="Genomic_DNA"/>
</dbReference>
<reference evidence="2 3" key="1">
    <citation type="journal article" date="2019" name="Int. J. Syst. Evol. Microbiol.">
        <title>The Global Catalogue of Microorganisms (GCM) 10K type strain sequencing project: providing services to taxonomists for standard genome sequencing and annotation.</title>
        <authorList>
            <consortium name="The Broad Institute Genomics Platform"/>
            <consortium name="The Broad Institute Genome Sequencing Center for Infectious Disease"/>
            <person name="Wu L."/>
            <person name="Ma J."/>
        </authorList>
    </citation>
    <scope>NUCLEOTIDE SEQUENCE [LARGE SCALE GENOMIC DNA]</scope>
    <source>
        <strain evidence="2 3">DT85</strain>
    </source>
</reference>
<name>A0ABD5ZRI2_9EURY</name>
<protein>
    <submittedName>
        <fullName evidence="2">Metallophosphoesterase</fullName>
    </submittedName>
</protein>
<sequence>MRVEYRDRAAFLPDHDTLVVADVHLGRDETSAVELRLGEHEDITGRVAALCDRFAPEAVVVAGDLLHSFSTLPRGVMESLSALETTARDAGARAVVVRGNHDTMLDEVWDGPTATEYRVGDWVVCHGHEPPETEAAGYLVGHDHPAIEIEGQRRPCYLRGDGVYRDADLLMLPAFTPLAPGVVVNRMRARDFQSPLVTDADALRPVVRDADGDETLTFPPLGKLRRLL</sequence>
<dbReference type="PIRSF" id="PIRSF000887">
    <property type="entry name" value="Pesterase_MJ0037"/>
    <property type="match status" value="1"/>
</dbReference>
<dbReference type="Gene3D" id="3.60.21.10">
    <property type="match status" value="1"/>
</dbReference>
<dbReference type="PANTHER" id="PTHR39323">
    <property type="entry name" value="BLR1149 PROTEIN"/>
    <property type="match status" value="1"/>
</dbReference>
<gene>
    <name evidence="2" type="ORF">ACFQJ4_11185</name>
</gene>
<dbReference type="AlphaFoldDB" id="A0ABD5ZRI2"/>
<accession>A0ABD5ZRI2</accession>
<evidence type="ECO:0000259" key="1">
    <source>
        <dbReference type="Pfam" id="PF00149"/>
    </source>
</evidence>
<dbReference type="Proteomes" id="UP001596398">
    <property type="component" value="Unassembled WGS sequence"/>
</dbReference>
<dbReference type="Pfam" id="PF00149">
    <property type="entry name" value="Metallophos"/>
    <property type="match status" value="1"/>
</dbReference>
<dbReference type="GeneID" id="79267580"/>
<feature type="domain" description="Calcineurin-like phosphoesterase" evidence="1">
    <location>
        <begin position="18"/>
        <end position="144"/>
    </location>
</feature>
<proteinExistence type="predicted"/>
<keyword evidence="3" id="KW-1185">Reference proteome</keyword>
<dbReference type="SUPFAM" id="SSF56300">
    <property type="entry name" value="Metallo-dependent phosphatases"/>
    <property type="match status" value="1"/>
</dbReference>
<dbReference type="InterPro" id="IPR029052">
    <property type="entry name" value="Metallo-depent_PP-like"/>
</dbReference>
<dbReference type="CDD" id="cd07391">
    <property type="entry name" value="MPP_PF1019"/>
    <property type="match status" value="1"/>
</dbReference>
<evidence type="ECO:0000313" key="3">
    <source>
        <dbReference type="Proteomes" id="UP001596398"/>
    </source>
</evidence>
<dbReference type="InterPro" id="IPR024173">
    <property type="entry name" value="Pesterase_MJ0037-like"/>
</dbReference>
<dbReference type="RefSeq" id="WP_276234018.1">
    <property type="nucleotide sequence ID" value="NZ_CP119802.1"/>
</dbReference>
<evidence type="ECO:0000313" key="2">
    <source>
        <dbReference type="EMBL" id="MFC7235880.1"/>
    </source>
</evidence>
<comment type="caution">
    <text evidence="2">The sequence shown here is derived from an EMBL/GenBank/DDBJ whole genome shotgun (WGS) entry which is preliminary data.</text>
</comment>